<evidence type="ECO:0000256" key="4">
    <source>
        <dbReference type="ARBA" id="ARBA00023136"/>
    </source>
</evidence>
<keyword evidence="3 5" id="KW-1133">Transmembrane helix</keyword>
<comment type="subcellular location">
    <subcellularLocation>
        <location evidence="1">Membrane</location>
        <topology evidence="1">Multi-pass membrane protein</topology>
    </subcellularLocation>
</comment>
<keyword evidence="4 5" id="KW-0472">Membrane</keyword>
<gene>
    <name evidence="7" type="ORF">GCM10010990_25140</name>
</gene>
<feature type="transmembrane region" description="Helical" evidence="5">
    <location>
        <begin position="83"/>
        <end position="103"/>
    </location>
</feature>
<feature type="transmembrane region" description="Helical" evidence="5">
    <location>
        <begin position="324"/>
        <end position="345"/>
    </location>
</feature>
<sequence length="369" mass="40149">MTDAGPQSGKGRQRLSSARDELSELFVPRSSDRPWAYPVAIAFAAALPLFIGAGFGAISQATIASIGAMTLTYMPRSTLDRRLVTIMAAASGMICCFALGQIAQIMPELRVFSLVLVTFFVTCGCRYYRIAPPSNLFFVIAASIGAYVPGGLEQMPQRLGIFALGCMSAIIVGFFYSWYITRRREPVDPEPPPKDIAGDVITDSLAFAFIIGLALAMAERLGFDRPYWVTISCLAVLQGPHLKAVWRRQLQRIIGTMVGLLLTAFVLSLADTPWHLAITVFVLMFLIQAIVVRNYAMAAVFITPYAITLAEATIGGTVNPAPLMAARFLDTVLGSLMGLLGGFLLHVDAIRNPVRCAVIRVLRLRPVRQ</sequence>
<name>A0A916Z3K2_9SPHN</name>
<feature type="transmembrane region" description="Helical" evidence="5">
    <location>
        <begin position="200"/>
        <end position="221"/>
    </location>
</feature>
<proteinExistence type="predicted"/>
<protein>
    <submittedName>
        <fullName evidence="7">FUSC family protein</fullName>
    </submittedName>
</protein>
<dbReference type="AlphaFoldDB" id="A0A916Z3K2"/>
<keyword evidence="8" id="KW-1185">Reference proteome</keyword>
<comment type="caution">
    <text evidence="7">The sequence shown here is derived from an EMBL/GenBank/DDBJ whole genome shotgun (WGS) entry which is preliminary data.</text>
</comment>
<reference evidence="7" key="2">
    <citation type="submission" date="2020-09" db="EMBL/GenBank/DDBJ databases">
        <authorList>
            <person name="Sun Q."/>
            <person name="Zhou Y."/>
        </authorList>
    </citation>
    <scope>NUCLEOTIDE SEQUENCE</scope>
    <source>
        <strain evidence="7">CGMCC 1.15360</strain>
    </source>
</reference>
<evidence type="ECO:0000313" key="7">
    <source>
        <dbReference type="EMBL" id="GGD74437.1"/>
    </source>
</evidence>
<evidence type="ECO:0000256" key="2">
    <source>
        <dbReference type="ARBA" id="ARBA00022692"/>
    </source>
</evidence>
<dbReference type="Proteomes" id="UP000612349">
    <property type="component" value="Unassembled WGS sequence"/>
</dbReference>
<dbReference type="RefSeq" id="WP_066776923.1">
    <property type="nucleotide sequence ID" value="NZ_BMIP01000005.1"/>
</dbReference>
<dbReference type="GO" id="GO:0016020">
    <property type="term" value="C:membrane"/>
    <property type="evidence" value="ECO:0007669"/>
    <property type="project" value="UniProtKB-SubCell"/>
</dbReference>
<accession>A0A916Z3K2</accession>
<evidence type="ECO:0000256" key="3">
    <source>
        <dbReference type="ARBA" id="ARBA00022989"/>
    </source>
</evidence>
<evidence type="ECO:0000313" key="8">
    <source>
        <dbReference type="Proteomes" id="UP000612349"/>
    </source>
</evidence>
<feature type="transmembrane region" description="Helical" evidence="5">
    <location>
        <begin position="135"/>
        <end position="152"/>
    </location>
</feature>
<feature type="transmembrane region" description="Helical" evidence="5">
    <location>
        <begin position="253"/>
        <end position="270"/>
    </location>
</feature>
<dbReference type="InterPro" id="IPR049453">
    <property type="entry name" value="Memb_transporter_dom"/>
</dbReference>
<dbReference type="Pfam" id="PF13515">
    <property type="entry name" value="FUSC_2"/>
    <property type="match status" value="1"/>
</dbReference>
<feature type="transmembrane region" description="Helical" evidence="5">
    <location>
        <begin position="158"/>
        <end position="179"/>
    </location>
</feature>
<feature type="transmembrane region" description="Helical" evidence="5">
    <location>
        <begin position="35"/>
        <end position="63"/>
    </location>
</feature>
<evidence type="ECO:0000256" key="5">
    <source>
        <dbReference type="SAM" id="Phobius"/>
    </source>
</evidence>
<feature type="transmembrane region" description="Helical" evidence="5">
    <location>
        <begin position="276"/>
        <end position="292"/>
    </location>
</feature>
<organism evidence="7 8">
    <name type="scientific">Croceicoccus mobilis</name>
    <dbReference type="NCBI Taxonomy" id="1703339"/>
    <lineage>
        <taxon>Bacteria</taxon>
        <taxon>Pseudomonadati</taxon>
        <taxon>Pseudomonadota</taxon>
        <taxon>Alphaproteobacteria</taxon>
        <taxon>Sphingomonadales</taxon>
        <taxon>Erythrobacteraceae</taxon>
        <taxon>Croceicoccus</taxon>
    </lineage>
</organism>
<dbReference type="EMBL" id="BMIP01000005">
    <property type="protein sequence ID" value="GGD74437.1"/>
    <property type="molecule type" value="Genomic_DNA"/>
</dbReference>
<feature type="transmembrane region" description="Helical" evidence="5">
    <location>
        <begin position="299"/>
        <end position="318"/>
    </location>
</feature>
<keyword evidence="2 5" id="KW-0812">Transmembrane</keyword>
<feature type="domain" description="Integral membrane bound transporter" evidence="6">
    <location>
        <begin position="213"/>
        <end position="340"/>
    </location>
</feature>
<evidence type="ECO:0000256" key="1">
    <source>
        <dbReference type="ARBA" id="ARBA00004141"/>
    </source>
</evidence>
<evidence type="ECO:0000259" key="6">
    <source>
        <dbReference type="Pfam" id="PF13515"/>
    </source>
</evidence>
<reference evidence="7" key="1">
    <citation type="journal article" date="2014" name="Int. J. Syst. Evol. Microbiol.">
        <title>Complete genome sequence of Corynebacterium casei LMG S-19264T (=DSM 44701T), isolated from a smear-ripened cheese.</title>
        <authorList>
            <consortium name="US DOE Joint Genome Institute (JGI-PGF)"/>
            <person name="Walter F."/>
            <person name="Albersmeier A."/>
            <person name="Kalinowski J."/>
            <person name="Ruckert C."/>
        </authorList>
    </citation>
    <scope>NUCLEOTIDE SEQUENCE</scope>
    <source>
        <strain evidence="7">CGMCC 1.15360</strain>
    </source>
</reference>